<name>A0AAV4PV57_CAEEX</name>
<dbReference type="EMBL" id="BPLR01005100">
    <property type="protein sequence ID" value="GIX99815.1"/>
    <property type="molecule type" value="Genomic_DNA"/>
</dbReference>
<protein>
    <submittedName>
        <fullName evidence="1">Uncharacterized protein</fullName>
    </submittedName>
</protein>
<proteinExistence type="predicted"/>
<evidence type="ECO:0000313" key="2">
    <source>
        <dbReference type="Proteomes" id="UP001054945"/>
    </source>
</evidence>
<dbReference type="AlphaFoldDB" id="A0AAV4PV57"/>
<evidence type="ECO:0000313" key="1">
    <source>
        <dbReference type="EMBL" id="GIX99815.1"/>
    </source>
</evidence>
<keyword evidence="2" id="KW-1185">Reference proteome</keyword>
<comment type="caution">
    <text evidence="1">The sequence shown here is derived from an EMBL/GenBank/DDBJ whole genome shotgun (WGS) entry which is preliminary data.</text>
</comment>
<sequence length="132" mass="14868">MGKADSSYYLPKWRRNGNLFKQATVDLRMQTKTGAGKRLILKSYNSRQGERCEVTATLRVIRCQIGKNLSRACSEKACHLGLHWIEEWMNFVSSMRELPFPGAKGSLICCANISPPPLTPNCPEREKLDPLG</sequence>
<gene>
    <name evidence="1" type="ORF">CEXT_712851</name>
</gene>
<organism evidence="1 2">
    <name type="scientific">Caerostris extrusa</name>
    <name type="common">Bark spider</name>
    <name type="synonym">Caerostris bankana</name>
    <dbReference type="NCBI Taxonomy" id="172846"/>
    <lineage>
        <taxon>Eukaryota</taxon>
        <taxon>Metazoa</taxon>
        <taxon>Ecdysozoa</taxon>
        <taxon>Arthropoda</taxon>
        <taxon>Chelicerata</taxon>
        <taxon>Arachnida</taxon>
        <taxon>Araneae</taxon>
        <taxon>Araneomorphae</taxon>
        <taxon>Entelegynae</taxon>
        <taxon>Araneoidea</taxon>
        <taxon>Araneidae</taxon>
        <taxon>Caerostris</taxon>
    </lineage>
</organism>
<dbReference type="Proteomes" id="UP001054945">
    <property type="component" value="Unassembled WGS sequence"/>
</dbReference>
<accession>A0AAV4PV57</accession>
<reference evidence="1 2" key="1">
    <citation type="submission" date="2021-06" db="EMBL/GenBank/DDBJ databases">
        <title>Caerostris extrusa draft genome.</title>
        <authorList>
            <person name="Kono N."/>
            <person name="Arakawa K."/>
        </authorList>
    </citation>
    <scope>NUCLEOTIDE SEQUENCE [LARGE SCALE GENOMIC DNA]</scope>
</reference>